<protein>
    <recommendedName>
        <fullName evidence="3">Metallophosphoesterase</fullName>
    </recommendedName>
</protein>
<dbReference type="VEuPathDB" id="FungiDB:PC9H_002119"/>
<dbReference type="SUPFAM" id="SSF56300">
    <property type="entry name" value="Metallo-dependent phosphatases"/>
    <property type="match status" value="1"/>
</dbReference>
<keyword evidence="2" id="KW-1185">Reference proteome</keyword>
<sequence>MSRNVLTRPDKVPALILWFFDSRGGFSPGKTSQPVDDWVDESVARWLERETRIMNDAWGPAEGRQALAFVHIPPHAIQAVQATLDPDTNPGLDADTLGGGSTQATVDSNDLGNDEVWWSALTKNVKNLRAIVSGHDHGNEWCAREPKADVIFCFDKHSGYGGYGDRSWGFGVRNFLFNSPKPEAPLETWIRLESGVTRAKVVLDSNFDV</sequence>
<dbReference type="GeneID" id="59371960"/>
<dbReference type="EMBL" id="JACETU010000010">
    <property type="protein sequence ID" value="KAF7419528.1"/>
    <property type="molecule type" value="Genomic_DNA"/>
</dbReference>
<dbReference type="InterPro" id="IPR029052">
    <property type="entry name" value="Metallo-depent_PP-like"/>
</dbReference>
<dbReference type="PANTHER" id="PTHR32440">
    <property type="entry name" value="PHOSPHATASE DCR2-RELATED-RELATED"/>
    <property type="match status" value="1"/>
</dbReference>
<reference evidence="1" key="1">
    <citation type="submission" date="2019-07" db="EMBL/GenBank/DDBJ databases">
        <authorList>
            <person name="Palmer J.M."/>
        </authorList>
    </citation>
    <scope>NUCLEOTIDE SEQUENCE</scope>
    <source>
        <strain evidence="1">PC9</strain>
    </source>
</reference>
<name>A0A8H7DNX6_PLEOS</name>
<dbReference type="RefSeq" id="XP_036626382.1">
    <property type="nucleotide sequence ID" value="XM_036771761.1"/>
</dbReference>
<dbReference type="GO" id="GO:0016788">
    <property type="term" value="F:hydrolase activity, acting on ester bonds"/>
    <property type="evidence" value="ECO:0007669"/>
    <property type="project" value="TreeGrafter"/>
</dbReference>
<organism evidence="1 2">
    <name type="scientific">Pleurotus ostreatus</name>
    <name type="common">Oyster mushroom</name>
    <name type="synonym">White-rot fungus</name>
    <dbReference type="NCBI Taxonomy" id="5322"/>
    <lineage>
        <taxon>Eukaryota</taxon>
        <taxon>Fungi</taxon>
        <taxon>Dikarya</taxon>
        <taxon>Basidiomycota</taxon>
        <taxon>Agaricomycotina</taxon>
        <taxon>Agaricomycetes</taxon>
        <taxon>Agaricomycetidae</taxon>
        <taxon>Agaricales</taxon>
        <taxon>Pleurotineae</taxon>
        <taxon>Pleurotaceae</taxon>
        <taxon>Pleurotus</taxon>
    </lineage>
</organism>
<accession>A0A8H7DNX6</accession>
<dbReference type="PANTHER" id="PTHR32440:SF11">
    <property type="entry name" value="METALLOPHOSPHOESTERASE DOMAIN-CONTAINING PROTEIN"/>
    <property type="match status" value="1"/>
</dbReference>
<comment type="caution">
    <text evidence="1">The sequence shown here is derived from an EMBL/GenBank/DDBJ whole genome shotgun (WGS) entry which is preliminary data.</text>
</comment>
<proteinExistence type="predicted"/>
<evidence type="ECO:0008006" key="3">
    <source>
        <dbReference type="Google" id="ProtNLM"/>
    </source>
</evidence>
<dbReference type="Proteomes" id="UP000623687">
    <property type="component" value="Unassembled WGS sequence"/>
</dbReference>
<dbReference type="AlphaFoldDB" id="A0A8H7DNX6"/>
<evidence type="ECO:0000313" key="2">
    <source>
        <dbReference type="Proteomes" id="UP000623687"/>
    </source>
</evidence>
<dbReference type="GO" id="GO:0005737">
    <property type="term" value="C:cytoplasm"/>
    <property type="evidence" value="ECO:0007669"/>
    <property type="project" value="TreeGrafter"/>
</dbReference>
<evidence type="ECO:0000313" key="1">
    <source>
        <dbReference type="EMBL" id="KAF7419528.1"/>
    </source>
</evidence>
<dbReference type="OrthoDB" id="783096at2759"/>
<gene>
    <name evidence="1" type="ORF">PC9H_002119</name>
</gene>